<dbReference type="InterPro" id="IPR036412">
    <property type="entry name" value="HAD-like_sf"/>
</dbReference>
<reference evidence="7" key="1">
    <citation type="journal article" date="2021" name="Science">
        <title>Hunting the eagle killer: A cyanobacterial neurotoxin causes vacuolar myelinopathy.</title>
        <authorList>
            <person name="Breinlinger S."/>
            <person name="Phillips T.J."/>
            <person name="Haram B.N."/>
            <person name="Mares J."/>
            <person name="Martinez Yerena J.A."/>
            <person name="Hrouzek P."/>
            <person name="Sobotka R."/>
            <person name="Henderson W.M."/>
            <person name="Schmieder P."/>
            <person name="Williams S.M."/>
            <person name="Lauderdale J.D."/>
            <person name="Wilde H.D."/>
            <person name="Gerrin W."/>
            <person name="Kust A."/>
            <person name="Washington J.W."/>
            <person name="Wagner C."/>
            <person name="Geier B."/>
            <person name="Liebeke M."/>
            <person name="Enke H."/>
            <person name="Niedermeyer T.H.J."/>
            <person name="Wilde S.B."/>
        </authorList>
    </citation>
    <scope>NUCLEOTIDE SEQUENCE [LARGE SCALE GENOMIC DNA]</scope>
    <source>
        <strain evidence="7">Thurmond2011</strain>
    </source>
</reference>
<dbReference type="InterPro" id="IPR023198">
    <property type="entry name" value="PGP-like_dom2"/>
</dbReference>
<comment type="similarity">
    <text evidence="2">Belongs to the HAD-like hydrolase superfamily. CbbY/CbbZ/Gph/YieH family.</text>
</comment>
<organism evidence="6 7">
    <name type="scientific">Aetokthonos hydrillicola Thurmond2011</name>
    <dbReference type="NCBI Taxonomy" id="2712845"/>
    <lineage>
        <taxon>Bacteria</taxon>
        <taxon>Bacillati</taxon>
        <taxon>Cyanobacteriota</taxon>
        <taxon>Cyanophyceae</taxon>
        <taxon>Nostocales</taxon>
        <taxon>Hapalosiphonaceae</taxon>
        <taxon>Aetokthonos</taxon>
    </lineage>
</organism>
<evidence type="ECO:0000256" key="1">
    <source>
        <dbReference type="ARBA" id="ARBA00001946"/>
    </source>
</evidence>
<keyword evidence="7" id="KW-1185">Reference proteome</keyword>
<evidence type="ECO:0000313" key="7">
    <source>
        <dbReference type="Proteomes" id="UP000667802"/>
    </source>
</evidence>
<dbReference type="EMBL" id="JAALHA020000001">
    <property type="protein sequence ID" value="MDR9893884.1"/>
    <property type="molecule type" value="Genomic_DNA"/>
</dbReference>
<dbReference type="CDD" id="cd07505">
    <property type="entry name" value="HAD_BPGM-like"/>
    <property type="match status" value="1"/>
</dbReference>
<keyword evidence="3" id="KW-0479">Metal-binding</keyword>
<sequence>MLTAILFDLDGTIVNTDPVHYQAWREMLLSYGIEIDEIFYKARISGRLNPEIVKDILPQLSPEAGALFADEKEALFREKASHLKPLEGFSELLAWTDTHHLKRALVTNAPRLNAEFMLEVLKIKDVFDVVVLAEDCIAGKPDPAPYEAALHRLGITAEQAIALEDSPSGIRSAVSAKLRTIGIASTHDPQVLQQNGAFMAIPDFTDLQLWTFLNSLLEDLTSTTPLQSCES</sequence>
<dbReference type="PANTHER" id="PTHR46193:SF18">
    <property type="entry name" value="HEXITOL PHOSPHATASE B"/>
    <property type="match status" value="1"/>
</dbReference>
<accession>A0AAP5M920</accession>
<dbReference type="InterPro" id="IPR006439">
    <property type="entry name" value="HAD-SF_hydro_IA"/>
</dbReference>
<dbReference type="SFLD" id="SFLDS00003">
    <property type="entry name" value="Haloacid_Dehalogenase"/>
    <property type="match status" value="1"/>
</dbReference>
<dbReference type="Gene3D" id="3.40.50.1000">
    <property type="entry name" value="HAD superfamily/HAD-like"/>
    <property type="match status" value="1"/>
</dbReference>
<comment type="cofactor">
    <cofactor evidence="1">
        <name>Mg(2+)</name>
        <dbReference type="ChEBI" id="CHEBI:18420"/>
    </cofactor>
</comment>
<dbReference type="InterPro" id="IPR023214">
    <property type="entry name" value="HAD_sf"/>
</dbReference>
<dbReference type="SUPFAM" id="SSF56784">
    <property type="entry name" value="HAD-like"/>
    <property type="match status" value="1"/>
</dbReference>
<proteinExistence type="inferred from homology"/>
<dbReference type="SFLD" id="SFLDG01135">
    <property type="entry name" value="C1.5.6:_HAD__Beta-PGM__Phospha"/>
    <property type="match status" value="1"/>
</dbReference>
<evidence type="ECO:0000256" key="3">
    <source>
        <dbReference type="ARBA" id="ARBA00022723"/>
    </source>
</evidence>
<dbReference type="RefSeq" id="WP_208345309.1">
    <property type="nucleotide sequence ID" value="NZ_CAWQFN010000634.1"/>
</dbReference>
<protein>
    <submittedName>
        <fullName evidence="6">HAD-IA family hydrolase</fullName>
    </submittedName>
</protein>
<evidence type="ECO:0000313" key="6">
    <source>
        <dbReference type="EMBL" id="MDR9893884.1"/>
    </source>
</evidence>
<dbReference type="AlphaFoldDB" id="A0AAP5M920"/>
<dbReference type="Proteomes" id="UP000667802">
    <property type="component" value="Unassembled WGS sequence"/>
</dbReference>
<evidence type="ECO:0000256" key="5">
    <source>
        <dbReference type="ARBA" id="ARBA00023277"/>
    </source>
</evidence>
<dbReference type="PROSITE" id="PS01228">
    <property type="entry name" value="COF_1"/>
    <property type="match status" value="1"/>
</dbReference>
<dbReference type="Pfam" id="PF13419">
    <property type="entry name" value="HAD_2"/>
    <property type="match status" value="1"/>
</dbReference>
<dbReference type="InterPro" id="IPR051600">
    <property type="entry name" value="Beta-PGM-like"/>
</dbReference>
<dbReference type="SFLD" id="SFLDG01129">
    <property type="entry name" value="C1.5:_HAD__Beta-PGM__Phosphata"/>
    <property type="match status" value="1"/>
</dbReference>
<dbReference type="PANTHER" id="PTHR46193">
    <property type="entry name" value="6-PHOSPHOGLUCONATE PHOSPHATASE"/>
    <property type="match status" value="1"/>
</dbReference>
<comment type="caution">
    <text evidence="6">The sequence shown here is derived from an EMBL/GenBank/DDBJ whole genome shotgun (WGS) entry which is preliminary data.</text>
</comment>
<name>A0AAP5M920_9CYAN</name>
<dbReference type="NCBIfam" id="TIGR01509">
    <property type="entry name" value="HAD-SF-IA-v3"/>
    <property type="match status" value="1"/>
</dbReference>
<keyword evidence="5" id="KW-0119">Carbohydrate metabolism</keyword>
<keyword evidence="6" id="KW-0378">Hydrolase</keyword>
<dbReference type="InterPro" id="IPR041492">
    <property type="entry name" value="HAD_2"/>
</dbReference>
<evidence type="ECO:0000256" key="2">
    <source>
        <dbReference type="ARBA" id="ARBA00006171"/>
    </source>
</evidence>
<dbReference type="PRINTS" id="PR00413">
    <property type="entry name" value="HADHALOGNASE"/>
</dbReference>
<dbReference type="Gene3D" id="1.10.150.240">
    <property type="entry name" value="Putative phosphatase, domain 2"/>
    <property type="match status" value="1"/>
</dbReference>
<dbReference type="GO" id="GO:0046872">
    <property type="term" value="F:metal ion binding"/>
    <property type="evidence" value="ECO:0007669"/>
    <property type="project" value="UniProtKB-KW"/>
</dbReference>
<evidence type="ECO:0000256" key="4">
    <source>
        <dbReference type="ARBA" id="ARBA00022842"/>
    </source>
</evidence>
<gene>
    <name evidence="6" type="ORF">G7B40_004755</name>
</gene>
<dbReference type="GO" id="GO:0016787">
    <property type="term" value="F:hydrolase activity"/>
    <property type="evidence" value="ECO:0007669"/>
    <property type="project" value="UniProtKB-KW"/>
</dbReference>
<keyword evidence="4" id="KW-0460">Magnesium</keyword>